<feature type="transmembrane region" description="Helical" evidence="1">
    <location>
        <begin position="7"/>
        <end position="24"/>
    </location>
</feature>
<gene>
    <name evidence="2" type="ORF">FD26_GL000366</name>
</gene>
<keyword evidence="1" id="KW-0812">Transmembrane</keyword>
<dbReference type="EMBL" id="AZDB01000014">
    <property type="protein sequence ID" value="KRK42753.1"/>
    <property type="molecule type" value="Genomic_DNA"/>
</dbReference>
<evidence type="ECO:0000313" key="3">
    <source>
        <dbReference type="Proteomes" id="UP000050964"/>
    </source>
</evidence>
<dbReference type="AlphaFoldDB" id="A0A837RK64"/>
<name>A0A837RK64_9LACO</name>
<keyword evidence="1" id="KW-1133">Transmembrane helix</keyword>
<reference evidence="2 3" key="1">
    <citation type="journal article" date="2015" name="Genome Announc.">
        <title>Expanding the biotechnology potential of lactobacilli through comparative genomics of 213 strains and associated genera.</title>
        <authorList>
            <person name="Sun Z."/>
            <person name="Harris H.M."/>
            <person name="McCann A."/>
            <person name="Guo C."/>
            <person name="Argimon S."/>
            <person name="Zhang W."/>
            <person name="Yang X."/>
            <person name="Jeffery I.B."/>
            <person name="Cooney J.C."/>
            <person name="Kagawa T.F."/>
            <person name="Liu W."/>
            <person name="Song Y."/>
            <person name="Salvetti E."/>
            <person name="Wrobel A."/>
            <person name="Rasinkangas P."/>
            <person name="Parkhill J."/>
            <person name="Rea M.C."/>
            <person name="O'Sullivan O."/>
            <person name="Ritari J."/>
            <person name="Douillard F.P."/>
            <person name="Paul Ross R."/>
            <person name="Yang R."/>
            <person name="Briner A.E."/>
            <person name="Felis G.E."/>
            <person name="de Vos W.M."/>
            <person name="Barrangou R."/>
            <person name="Klaenhammer T.R."/>
            <person name="Caufield P.W."/>
            <person name="Cui Y."/>
            <person name="Zhang H."/>
            <person name="O'Toole P.W."/>
        </authorList>
    </citation>
    <scope>NUCLEOTIDE SEQUENCE [LARGE SCALE GENOMIC DNA]</scope>
    <source>
        <strain evidence="2 3">JCM 15951</strain>
    </source>
</reference>
<protein>
    <submittedName>
        <fullName evidence="2">Uncharacterized protein</fullName>
    </submittedName>
</protein>
<proteinExistence type="predicted"/>
<comment type="caution">
    <text evidence="2">The sequence shown here is derived from an EMBL/GenBank/DDBJ whole genome shotgun (WGS) entry which is preliminary data.</text>
</comment>
<organism evidence="2 3">
    <name type="scientific">Companilactobacillus crustorum JCM 15951</name>
    <dbReference type="NCBI Taxonomy" id="1423737"/>
    <lineage>
        <taxon>Bacteria</taxon>
        <taxon>Bacillati</taxon>
        <taxon>Bacillota</taxon>
        <taxon>Bacilli</taxon>
        <taxon>Lactobacillales</taxon>
        <taxon>Lactobacillaceae</taxon>
        <taxon>Companilactobacillus</taxon>
    </lineage>
</organism>
<keyword evidence="1" id="KW-0472">Membrane</keyword>
<evidence type="ECO:0000256" key="1">
    <source>
        <dbReference type="SAM" id="Phobius"/>
    </source>
</evidence>
<sequence>MEWYKSIEFWIGTLVTLAFFQMFFDKTFGAMWWGSLIFTIVGMLFVLRSFKNLVIK</sequence>
<dbReference type="RefSeq" id="WP_156401773.1">
    <property type="nucleotide sequence ID" value="NZ_AZDB01000014.1"/>
</dbReference>
<evidence type="ECO:0000313" key="2">
    <source>
        <dbReference type="EMBL" id="KRK42753.1"/>
    </source>
</evidence>
<dbReference type="Proteomes" id="UP000050964">
    <property type="component" value="Unassembled WGS sequence"/>
</dbReference>
<feature type="transmembrane region" description="Helical" evidence="1">
    <location>
        <begin position="30"/>
        <end position="50"/>
    </location>
</feature>
<accession>A0A837RK64</accession>